<evidence type="ECO:0000313" key="2">
    <source>
        <dbReference type="Proteomes" id="UP000789831"/>
    </source>
</evidence>
<keyword evidence="2" id="KW-1185">Reference proteome</keyword>
<evidence type="ECO:0000313" key="1">
    <source>
        <dbReference type="EMBL" id="CAG8608901.1"/>
    </source>
</evidence>
<comment type="caution">
    <text evidence="1">The sequence shown here is derived from an EMBL/GenBank/DDBJ whole genome shotgun (WGS) entry which is preliminary data.</text>
</comment>
<gene>
    <name evidence="1" type="ORF">AGERDE_LOCUS9489</name>
</gene>
<sequence length="159" mass="17460">MFSLSKVIYGKPILLAVQEDIVAPQNSQGVGKQNWIKTDPQQKVIGHIQFQQFPNCTVRATGVVNIFDPCGPQCEYDRVRTHYDIHVLSGFPPNKLISVVDLEDIVSANGNLDYPFQGFTTLAQPFDDLGSLKCAVMLEDPNGNESNDKVLGSAQILPA</sequence>
<proteinExistence type="predicted"/>
<organism evidence="1 2">
    <name type="scientific">Ambispora gerdemannii</name>
    <dbReference type="NCBI Taxonomy" id="144530"/>
    <lineage>
        <taxon>Eukaryota</taxon>
        <taxon>Fungi</taxon>
        <taxon>Fungi incertae sedis</taxon>
        <taxon>Mucoromycota</taxon>
        <taxon>Glomeromycotina</taxon>
        <taxon>Glomeromycetes</taxon>
        <taxon>Archaeosporales</taxon>
        <taxon>Ambisporaceae</taxon>
        <taxon>Ambispora</taxon>
    </lineage>
</organism>
<dbReference type="AlphaFoldDB" id="A0A9N9CR41"/>
<reference evidence="1" key="1">
    <citation type="submission" date="2021-06" db="EMBL/GenBank/DDBJ databases">
        <authorList>
            <person name="Kallberg Y."/>
            <person name="Tangrot J."/>
            <person name="Rosling A."/>
        </authorList>
    </citation>
    <scope>NUCLEOTIDE SEQUENCE</scope>
    <source>
        <strain evidence="1">MT106</strain>
    </source>
</reference>
<protein>
    <submittedName>
        <fullName evidence="1">5695_t:CDS:1</fullName>
    </submittedName>
</protein>
<accession>A0A9N9CR41</accession>
<dbReference type="EMBL" id="CAJVPL010002384">
    <property type="protein sequence ID" value="CAG8608901.1"/>
    <property type="molecule type" value="Genomic_DNA"/>
</dbReference>
<dbReference type="Proteomes" id="UP000789831">
    <property type="component" value="Unassembled WGS sequence"/>
</dbReference>
<name>A0A9N9CR41_9GLOM</name>
<dbReference type="OrthoDB" id="10618168at2759"/>